<dbReference type="Gene3D" id="2.60.40.10">
    <property type="entry name" value="Immunoglobulins"/>
    <property type="match status" value="2"/>
</dbReference>
<dbReference type="CTD" id="20322453"/>
<dbReference type="Proteomes" id="UP000054324">
    <property type="component" value="Unassembled WGS sequence"/>
</dbReference>
<reference evidence="7 8" key="1">
    <citation type="submission" date="2013-11" db="EMBL/GenBank/DDBJ databases">
        <title>Opisthorchis viverrini - life in the bile duct.</title>
        <authorList>
            <person name="Young N.D."/>
            <person name="Nagarajan N."/>
            <person name="Lin S.J."/>
            <person name="Korhonen P.K."/>
            <person name="Jex A.R."/>
            <person name="Hall R.S."/>
            <person name="Safavi-Hemami H."/>
            <person name="Kaewkong W."/>
            <person name="Bertrand D."/>
            <person name="Gao S."/>
            <person name="Seet Q."/>
            <person name="Wongkham S."/>
            <person name="Teh B.T."/>
            <person name="Wongkham C."/>
            <person name="Intapan P.M."/>
            <person name="Maleewong W."/>
            <person name="Yang X."/>
            <person name="Hu M."/>
            <person name="Wang Z."/>
            <person name="Hofmann A."/>
            <person name="Sternberg P.W."/>
            <person name="Tan P."/>
            <person name="Wang J."/>
            <person name="Gasser R.B."/>
        </authorList>
    </citation>
    <scope>NUCLEOTIDE SEQUENCE [LARGE SCALE GENOMIC DNA]</scope>
</reference>
<feature type="domain" description="MSP" evidence="6">
    <location>
        <begin position="161"/>
        <end position="275"/>
    </location>
</feature>
<evidence type="ECO:0000259" key="6">
    <source>
        <dbReference type="PROSITE" id="PS50202"/>
    </source>
</evidence>
<dbReference type="InterPro" id="IPR013783">
    <property type="entry name" value="Ig-like_fold"/>
</dbReference>
<comment type="subcellular location">
    <subcellularLocation>
        <location evidence="1">Membrane</location>
        <topology evidence="1">Single-pass type IV membrane protein</topology>
    </subcellularLocation>
</comment>
<dbReference type="AlphaFoldDB" id="A0A074ZA27"/>
<dbReference type="InterPro" id="IPR016763">
    <property type="entry name" value="VAP"/>
</dbReference>
<evidence type="ECO:0000256" key="4">
    <source>
        <dbReference type="ARBA" id="ARBA00022989"/>
    </source>
</evidence>
<dbReference type="InterPro" id="IPR008962">
    <property type="entry name" value="PapD-like_sf"/>
</dbReference>
<name>A0A074ZA27_OPIVI</name>
<gene>
    <name evidence="7" type="ORF">T265_08274</name>
</gene>
<dbReference type="GO" id="GO:0005789">
    <property type="term" value="C:endoplasmic reticulum membrane"/>
    <property type="evidence" value="ECO:0007669"/>
    <property type="project" value="InterPro"/>
</dbReference>
<dbReference type="GO" id="GO:0061817">
    <property type="term" value="P:endoplasmic reticulum-plasma membrane tethering"/>
    <property type="evidence" value="ECO:0007669"/>
    <property type="project" value="TreeGrafter"/>
</dbReference>
<comment type="similarity">
    <text evidence="2">Belongs to the VAMP-associated protein (VAP) (TC 9.B.17) family.</text>
</comment>
<dbReference type="PANTHER" id="PTHR10809">
    <property type="entry name" value="VESICLE-ASSOCIATED MEMBRANE PROTEIN-ASSOCIATED PROTEIN"/>
    <property type="match status" value="1"/>
</dbReference>
<dbReference type="PANTHER" id="PTHR10809:SF6">
    <property type="entry name" value="AT11025P-RELATED"/>
    <property type="match status" value="1"/>
</dbReference>
<proteinExistence type="inferred from homology"/>
<dbReference type="EMBL" id="KL596828">
    <property type="protein sequence ID" value="KER23978.1"/>
    <property type="molecule type" value="Genomic_DNA"/>
</dbReference>
<dbReference type="GO" id="GO:0005886">
    <property type="term" value="C:plasma membrane"/>
    <property type="evidence" value="ECO:0007669"/>
    <property type="project" value="TreeGrafter"/>
</dbReference>
<evidence type="ECO:0000256" key="5">
    <source>
        <dbReference type="ARBA" id="ARBA00023136"/>
    </source>
</evidence>
<keyword evidence="4" id="KW-1133">Transmembrane helix</keyword>
<evidence type="ECO:0000256" key="2">
    <source>
        <dbReference type="ARBA" id="ARBA00008932"/>
    </source>
</evidence>
<dbReference type="SUPFAM" id="SSF49354">
    <property type="entry name" value="PapD-like"/>
    <property type="match status" value="1"/>
</dbReference>
<dbReference type="OrthoDB" id="264603at2759"/>
<dbReference type="GeneID" id="20322453"/>
<evidence type="ECO:0000313" key="7">
    <source>
        <dbReference type="EMBL" id="KER23978.1"/>
    </source>
</evidence>
<organism evidence="7 8">
    <name type="scientific">Opisthorchis viverrini</name>
    <name type="common">Southeast Asian liver fluke</name>
    <dbReference type="NCBI Taxonomy" id="6198"/>
    <lineage>
        <taxon>Eukaryota</taxon>
        <taxon>Metazoa</taxon>
        <taxon>Spiralia</taxon>
        <taxon>Lophotrochozoa</taxon>
        <taxon>Platyhelminthes</taxon>
        <taxon>Trematoda</taxon>
        <taxon>Digenea</taxon>
        <taxon>Opisthorchiida</taxon>
        <taxon>Opisthorchiata</taxon>
        <taxon>Opisthorchiidae</taxon>
        <taxon>Opisthorchis</taxon>
    </lineage>
</organism>
<keyword evidence="8" id="KW-1185">Reference proteome</keyword>
<accession>A0A074ZA27</accession>
<evidence type="ECO:0000256" key="3">
    <source>
        <dbReference type="ARBA" id="ARBA00022692"/>
    </source>
</evidence>
<dbReference type="GO" id="GO:0033149">
    <property type="term" value="F:FFAT motif binding"/>
    <property type="evidence" value="ECO:0007669"/>
    <property type="project" value="TreeGrafter"/>
</dbReference>
<protein>
    <recommendedName>
        <fullName evidence="6">MSP domain-containing protein</fullName>
    </recommendedName>
</protein>
<keyword evidence="3" id="KW-0812">Transmembrane</keyword>
<dbReference type="GO" id="GO:0090158">
    <property type="term" value="P:endoplasmic reticulum membrane organization"/>
    <property type="evidence" value="ECO:0007669"/>
    <property type="project" value="TreeGrafter"/>
</dbReference>
<sequence>MSTSECHTTNNQARDEETELVRYKDGSHAALYTVHIEYADDIAVLGSDPPQMQVILNNVSTLPHGLVCVSHLQSVKCFYKTGWDQTHTSCLQPFNYDPAEKAKHKFMIQSMPMPDGDSTTLEEVVGVCSHSSYYAPFQWQYAHPNKIRDSKLICVLRLPGELVVEPSHDLVFEGPFNKPSSATVTLTNPSREQMWFKLHVFSQKLSASPVSAVLQPNESVKVTVTCKPMDSSDLDRPRERVLIKSLTISDSETRPLEEVVSTAQTTDTFLKCVFSGTQQASDEKVKPIKVSHAHASHAEPPVKGPTVESLLAEIASLRNENKALKAFYLMTVLSWS</sequence>
<dbReference type="RefSeq" id="XP_009172286.1">
    <property type="nucleotide sequence ID" value="XM_009174022.1"/>
</dbReference>
<dbReference type="Pfam" id="PF00635">
    <property type="entry name" value="Motile_Sperm"/>
    <property type="match status" value="1"/>
</dbReference>
<dbReference type="PROSITE" id="PS50202">
    <property type="entry name" value="MSP"/>
    <property type="match status" value="1"/>
</dbReference>
<keyword evidence="5" id="KW-0472">Membrane</keyword>
<evidence type="ECO:0000313" key="8">
    <source>
        <dbReference type="Proteomes" id="UP000054324"/>
    </source>
</evidence>
<dbReference type="STRING" id="6198.A0A074ZA27"/>
<dbReference type="KEGG" id="ovi:T265_08274"/>
<evidence type="ECO:0000256" key="1">
    <source>
        <dbReference type="ARBA" id="ARBA00004211"/>
    </source>
</evidence>
<dbReference type="InterPro" id="IPR000535">
    <property type="entry name" value="MSP_dom"/>
</dbReference>